<evidence type="ECO:0000313" key="1">
    <source>
        <dbReference type="EMBL" id="KAL3612553.1"/>
    </source>
</evidence>
<protein>
    <submittedName>
        <fullName evidence="1">Uncharacterized protein</fullName>
    </submittedName>
</protein>
<name>A0ACC4D581_POPAL</name>
<keyword evidence="2" id="KW-1185">Reference proteome</keyword>
<accession>A0ACC4D581</accession>
<comment type="caution">
    <text evidence="1">The sequence shown here is derived from an EMBL/GenBank/DDBJ whole genome shotgun (WGS) entry which is preliminary data.</text>
</comment>
<gene>
    <name evidence="1" type="ORF">D5086_003573</name>
</gene>
<organism evidence="1 2">
    <name type="scientific">Populus alba</name>
    <name type="common">White poplar</name>
    <dbReference type="NCBI Taxonomy" id="43335"/>
    <lineage>
        <taxon>Eukaryota</taxon>
        <taxon>Viridiplantae</taxon>
        <taxon>Streptophyta</taxon>
        <taxon>Embryophyta</taxon>
        <taxon>Tracheophyta</taxon>
        <taxon>Spermatophyta</taxon>
        <taxon>Magnoliopsida</taxon>
        <taxon>eudicotyledons</taxon>
        <taxon>Gunneridae</taxon>
        <taxon>Pentapetalae</taxon>
        <taxon>rosids</taxon>
        <taxon>fabids</taxon>
        <taxon>Malpighiales</taxon>
        <taxon>Salicaceae</taxon>
        <taxon>Saliceae</taxon>
        <taxon>Populus</taxon>
    </lineage>
</organism>
<sequence length="209" mass="23372">MFRLAGLVYIDRELGVGFSKKERPWKTAKGQIIKEGRKVGQDHIHFLLGAAAYGVSGKVVRGKTVILMESWRRVPASCEILGREEGWASLDYFLCGEGDVMRGKTVNMNGKISGDVLLHEKSMEVGLLELLYHLPRSGKFWTVVLFGEMGFALDAAMESLMHEPLWPGFLLFRRLCGIPHLDCRSLTRLRAMSSSSVDGTSEEKLVIRS</sequence>
<reference evidence="1 2" key="1">
    <citation type="journal article" date="2024" name="Plant Biotechnol. J.">
        <title>Genome and CRISPR/Cas9 system of a widespread forest tree (Populus alba) in the world.</title>
        <authorList>
            <person name="Liu Y.J."/>
            <person name="Jiang P.F."/>
            <person name="Han X.M."/>
            <person name="Li X.Y."/>
            <person name="Wang H.M."/>
            <person name="Wang Y.J."/>
            <person name="Wang X.X."/>
            <person name="Zeng Q.Y."/>
        </authorList>
    </citation>
    <scope>NUCLEOTIDE SEQUENCE [LARGE SCALE GENOMIC DNA]</scope>
    <source>
        <strain evidence="2">cv. PAL-ZL1</strain>
    </source>
</reference>
<dbReference type="Proteomes" id="UP000309997">
    <property type="component" value="Unassembled WGS sequence"/>
</dbReference>
<proteinExistence type="predicted"/>
<dbReference type="EMBL" id="RCHU02000001">
    <property type="protein sequence ID" value="KAL3612553.1"/>
    <property type="molecule type" value="Genomic_DNA"/>
</dbReference>
<evidence type="ECO:0000313" key="2">
    <source>
        <dbReference type="Proteomes" id="UP000309997"/>
    </source>
</evidence>